<keyword evidence="2" id="KW-1185">Reference proteome</keyword>
<proteinExistence type="predicted"/>
<dbReference type="EMBL" id="CM023472">
    <property type="protein sequence ID" value="KAH7959290.1"/>
    <property type="molecule type" value="Genomic_DNA"/>
</dbReference>
<evidence type="ECO:0000313" key="1">
    <source>
        <dbReference type="EMBL" id="KAH7959290.1"/>
    </source>
</evidence>
<name>A0ACB8D4C6_DERSI</name>
<gene>
    <name evidence="1" type="ORF">HPB49_009922</name>
</gene>
<sequence>MGRYGKWASYNASRGRCASGVFPYSGGRFGVRTVRGARGWQPTWKPWNVPPSMRAVMMMVAAVGHTARPGPSTVVSDRLVASRRDFYRDERATAGKRVPEKQPVESQIRRLPRRARKRRRQKLKSQVISSGENWEANSGKQVIAVTDASESRSAEKTPVVAGSQRGPISERACGSKKARSAETATTDADGPARLATENLPKLEPTADCTMPDDCTEAAIPRTQVNQCQPPVVKPDLRTVAPATKIGSSLDDLRNYKIPKIRRQQPPVEEHDSDISRASPVSQRSREREEQEEHRKGLTRSQSRSPLSGRSSSRCVVDRIIEDMNKAYPRITKEQAAVKEKGGKERLAASEPDTPAKLHKRRASSDVENRERDAKTPTCPLSSKSDDRVKVDTVSPQGKKHRIVSKKRARKAYLTKPVISSSNESCSEDDGCSATATGVSASQQVEAAASPSVQPQQKDENTTSNESQRNVTKNLPPKDDSQNSEKCFKASSTGSKVSRAKPTLQKKTIKGSNKEKLRRQVMKQAWKTAKDTDDYLRALSEMPKGTDPMKTLTKKDKKSEAYGNCESVKDDHADTKTASLEQTDVLSDVCGFTSDSLISSGSPALLVASSFSLTLTDWEGLKNESIDDAESVSVGGMTGNVAPTSTLVSSDSGPPGGKNGDLPTGPEKCAAEAGSPPIMISDFSDDELKEDCNAPNKSPMWLPYSIHFEDDGAMSVTIQDGASGGGREIGFSAKKSGALAEQAQEAVASDSSDVDHLAALTECLQKISTTGIPEGDADKTGLSKQGAPVAVPVSALAPSRAGDSSISVDTSDTSGQHTAHGNFNKPAHVGKHAHTGCSGSSYRSLVSPTAPAQSSLCTAADPKESCVEISYTAQGAIGGGCVPCAEDPALPKDQLRLSAAANVESCGADGTGNDSPPCSMDLDLPTFKSLSAIPINTNAAAMQSSCTTGGNVRKSSLPNAGHLASDTADIPASFDAISLVDNVFGISRAATSISDKGCADHHGMLHGLLEEYVQKMEIFLAALSECMSDYRETLVSTLLPDGFVKLKRMVQLVWRMEAKLGCLGTGRVLDLDKGVCSLLIEHAGKLSGTSSLESDLPSFMSFEVCSEPHLPTRTNPPCQEVAEDGEAANR</sequence>
<accession>A0ACB8D4C6</accession>
<protein>
    <submittedName>
        <fullName evidence="1">Uncharacterized protein</fullName>
    </submittedName>
</protein>
<comment type="caution">
    <text evidence="1">The sequence shown here is derived from an EMBL/GenBank/DDBJ whole genome shotgun (WGS) entry which is preliminary data.</text>
</comment>
<evidence type="ECO:0000313" key="2">
    <source>
        <dbReference type="Proteomes" id="UP000821865"/>
    </source>
</evidence>
<organism evidence="1 2">
    <name type="scientific">Dermacentor silvarum</name>
    <name type="common">Tick</name>
    <dbReference type="NCBI Taxonomy" id="543639"/>
    <lineage>
        <taxon>Eukaryota</taxon>
        <taxon>Metazoa</taxon>
        <taxon>Ecdysozoa</taxon>
        <taxon>Arthropoda</taxon>
        <taxon>Chelicerata</taxon>
        <taxon>Arachnida</taxon>
        <taxon>Acari</taxon>
        <taxon>Parasitiformes</taxon>
        <taxon>Ixodida</taxon>
        <taxon>Ixodoidea</taxon>
        <taxon>Ixodidae</taxon>
        <taxon>Rhipicephalinae</taxon>
        <taxon>Dermacentor</taxon>
    </lineage>
</organism>
<reference evidence="1" key="1">
    <citation type="submission" date="2020-05" db="EMBL/GenBank/DDBJ databases">
        <title>Large-scale comparative analyses of tick genomes elucidate their genetic diversity and vector capacities.</title>
        <authorList>
            <person name="Jia N."/>
            <person name="Wang J."/>
            <person name="Shi W."/>
            <person name="Du L."/>
            <person name="Sun Y."/>
            <person name="Zhan W."/>
            <person name="Jiang J."/>
            <person name="Wang Q."/>
            <person name="Zhang B."/>
            <person name="Ji P."/>
            <person name="Sakyi L.B."/>
            <person name="Cui X."/>
            <person name="Yuan T."/>
            <person name="Jiang B."/>
            <person name="Yang W."/>
            <person name="Lam T.T.-Y."/>
            <person name="Chang Q."/>
            <person name="Ding S."/>
            <person name="Wang X."/>
            <person name="Zhu J."/>
            <person name="Ruan X."/>
            <person name="Zhao L."/>
            <person name="Wei J."/>
            <person name="Que T."/>
            <person name="Du C."/>
            <person name="Cheng J."/>
            <person name="Dai P."/>
            <person name="Han X."/>
            <person name="Huang E."/>
            <person name="Gao Y."/>
            <person name="Liu J."/>
            <person name="Shao H."/>
            <person name="Ye R."/>
            <person name="Li L."/>
            <person name="Wei W."/>
            <person name="Wang X."/>
            <person name="Wang C."/>
            <person name="Yang T."/>
            <person name="Huo Q."/>
            <person name="Li W."/>
            <person name="Guo W."/>
            <person name="Chen H."/>
            <person name="Zhou L."/>
            <person name="Ni X."/>
            <person name="Tian J."/>
            <person name="Zhou Y."/>
            <person name="Sheng Y."/>
            <person name="Liu T."/>
            <person name="Pan Y."/>
            <person name="Xia L."/>
            <person name="Li J."/>
            <person name="Zhao F."/>
            <person name="Cao W."/>
        </authorList>
    </citation>
    <scope>NUCLEOTIDE SEQUENCE</scope>
    <source>
        <strain evidence="1">Dsil-2018</strain>
    </source>
</reference>
<dbReference type="Proteomes" id="UP000821865">
    <property type="component" value="Chromosome 3"/>
</dbReference>